<accession>A0ACC2MX53</accession>
<comment type="caution">
    <text evidence="1">The sequence shown here is derived from an EMBL/GenBank/DDBJ whole genome shotgun (WGS) entry which is preliminary data.</text>
</comment>
<keyword evidence="2" id="KW-1185">Reference proteome</keyword>
<sequence>MPNKRKVFAKPGALSQKKNAYERARNKNIQLNMARMNEIGARQLVQALQNPSQCQRSIEDEHDEVDKEYRPPGPNEEELNSSDEEDDEDEYTYMAPGRCRQCSAGTQESVPDRTSSQYEIVAGQPNLSSPPTTDSSVDLVVLVVASSSRRVRGRVVGHESEKRMRILGSRISVPLGAALGAFKGEYASTFAIELGSHIRKLVPLNKETWAAIDDGCKEAIFTAAAQKYDFGDWKTDTRVAIAVGKLAMHTYREFRAELHKAYKKLLEKGQDPKQYPYDTQRAAQWVWLIGNKWETPEWRVAKLDFLICFWYMV</sequence>
<dbReference type="EMBL" id="CM056809">
    <property type="protein sequence ID" value="KAJ8650243.1"/>
    <property type="molecule type" value="Genomic_DNA"/>
</dbReference>
<evidence type="ECO:0000313" key="2">
    <source>
        <dbReference type="Proteomes" id="UP001234297"/>
    </source>
</evidence>
<reference evidence="1 2" key="1">
    <citation type="journal article" date="2022" name="Hortic Res">
        <title>A haplotype resolved chromosomal level avocado genome allows analysis of novel avocado genes.</title>
        <authorList>
            <person name="Nath O."/>
            <person name="Fletcher S.J."/>
            <person name="Hayward A."/>
            <person name="Shaw L.M."/>
            <person name="Masouleh A.K."/>
            <person name="Furtado A."/>
            <person name="Henry R.J."/>
            <person name="Mitter N."/>
        </authorList>
    </citation>
    <scope>NUCLEOTIDE SEQUENCE [LARGE SCALE GENOMIC DNA]</scope>
    <source>
        <strain evidence="2">cv. Hass</strain>
    </source>
</reference>
<proteinExistence type="predicted"/>
<protein>
    <submittedName>
        <fullName evidence="1">Uncharacterized protein</fullName>
    </submittedName>
</protein>
<gene>
    <name evidence="1" type="ORF">MRB53_003266</name>
</gene>
<evidence type="ECO:0000313" key="1">
    <source>
        <dbReference type="EMBL" id="KAJ8650243.1"/>
    </source>
</evidence>
<name>A0ACC2MX53_PERAE</name>
<dbReference type="Proteomes" id="UP001234297">
    <property type="component" value="Chromosome 1"/>
</dbReference>
<organism evidence="1 2">
    <name type="scientific">Persea americana</name>
    <name type="common">Avocado</name>
    <dbReference type="NCBI Taxonomy" id="3435"/>
    <lineage>
        <taxon>Eukaryota</taxon>
        <taxon>Viridiplantae</taxon>
        <taxon>Streptophyta</taxon>
        <taxon>Embryophyta</taxon>
        <taxon>Tracheophyta</taxon>
        <taxon>Spermatophyta</taxon>
        <taxon>Magnoliopsida</taxon>
        <taxon>Magnoliidae</taxon>
        <taxon>Laurales</taxon>
        <taxon>Lauraceae</taxon>
        <taxon>Persea</taxon>
    </lineage>
</organism>